<keyword evidence="11" id="KW-1185">Reference proteome</keyword>
<dbReference type="InterPro" id="IPR009018">
    <property type="entry name" value="Signal_recog_particle_SRP9/14"/>
</dbReference>
<comment type="subcellular location">
    <subcellularLocation>
        <location evidence="1 9">Cytoplasm</location>
    </subcellularLocation>
</comment>
<evidence type="ECO:0000256" key="6">
    <source>
        <dbReference type="ARBA" id="ARBA00023135"/>
    </source>
</evidence>
<evidence type="ECO:0000256" key="7">
    <source>
        <dbReference type="ARBA" id="ARBA00023274"/>
    </source>
</evidence>
<sequence>MTYFTSWEEFSKSAERLYLNDPMKCRFVTSYRHTDGKLMVKITDDKVCLQYRSEHAQDVKKLEKLTSHLMRHMASKEK</sequence>
<reference evidence="12" key="1">
    <citation type="submission" date="2025-08" db="UniProtKB">
        <authorList>
            <consortium name="RefSeq"/>
        </authorList>
    </citation>
    <scope>IDENTIFICATION</scope>
</reference>
<feature type="domain" description="SRP9" evidence="10">
    <location>
        <begin position="5"/>
        <end position="73"/>
    </location>
</feature>
<gene>
    <name evidence="12" type="primary">LOC101853310</name>
</gene>
<evidence type="ECO:0000256" key="3">
    <source>
        <dbReference type="ARBA" id="ARBA00020414"/>
    </source>
</evidence>
<dbReference type="InterPro" id="IPR039914">
    <property type="entry name" value="SRP9-like"/>
</dbReference>
<organism evidence="11 12">
    <name type="scientific">Aplysia californica</name>
    <name type="common">California sea hare</name>
    <dbReference type="NCBI Taxonomy" id="6500"/>
    <lineage>
        <taxon>Eukaryota</taxon>
        <taxon>Metazoa</taxon>
        <taxon>Spiralia</taxon>
        <taxon>Lophotrochozoa</taxon>
        <taxon>Mollusca</taxon>
        <taxon>Gastropoda</taxon>
        <taxon>Heterobranchia</taxon>
        <taxon>Euthyneura</taxon>
        <taxon>Tectipleura</taxon>
        <taxon>Aplysiida</taxon>
        <taxon>Aplysioidea</taxon>
        <taxon>Aplysiidae</taxon>
        <taxon>Aplysia</taxon>
    </lineage>
</organism>
<comment type="function">
    <text evidence="8 9">Component of the signal recognition particle (SRP) complex, a ribonucleoprotein complex that mediates the cotranslational targeting of secretory and membrane proteins to the endoplasmic reticulum (ER). SRP9 together with SRP14 and the Alu portion of the SRP RNA, constitutes the elongation arrest domain of SRP. The complex of SRP9 and SRP14 is required for SRP RNA binding.</text>
</comment>
<evidence type="ECO:0000256" key="4">
    <source>
        <dbReference type="ARBA" id="ARBA00022490"/>
    </source>
</evidence>
<dbReference type="PANTHER" id="PTHR12834:SF12">
    <property type="entry name" value="SIGNAL RECOGNITION PARTICLE 9 KDA PROTEIN"/>
    <property type="match status" value="1"/>
</dbReference>
<accession>A0ABM0JM97</accession>
<dbReference type="GeneID" id="101853310"/>
<evidence type="ECO:0000256" key="5">
    <source>
        <dbReference type="ARBA" id="ARBA00022884"/>
    </source>
</evidence>
<dbReference type="InterPro" id="IPR039432">
    <property type="entry name" value="SRP9_dom"/>
</dbReference>
<dbReference type="RefSeq" id="XP_005097009.1">
    <property type="nucleotide sequence ID" value="XM_005096952.3"/>
</dbReference>
<proteinExistence type="inferred from homology"/>
<dbReference type="PIRSF" id="PIRSF017029">
    <property type="entry name" value="Signal_recog_particle_SRP9"/>
    <property type="match status" value="1"/>
</dbReference>
<dbReference type="Gene3D" id="3.30.720.10">
    <property type="entry name" value="Signal recognition particle alu RNA binding heterodimer, srp9/1"/>
    <property type="match status" value="1"/>
</dbReference>
<comment type="similarity">
    <text evidence="2 9">Belongs to the SRP9 family.</text>
</comment>
<evidence type="ECO:0000256" key="8">
    <source>
        <dbReference type="ARBA" id="ARBA00045462"/>
    </source>
</evidence>
<keyword evidence="4 9" id="KW-0963">Cytoplasm</keyword>
<dbReference type="Pfam" id="PF05486">
    <property type="entry name" value="SRP9-21"/>
    <property type="match status" value="1"/>
</dbReference>
<evidence type="ECO:0000256" key="2">
    <source>
        <dbReference type="ARBA" id="ARBA00009193"/>
    </source>
</evidence>
<name>A0ABM0JM97_APLCA</name>
<keyword evidence="5 9" id="KW-0694">RNA-binding</keyword>
<dbReference type="InterPro" id="IPR008832">
    <property type="entry name" value="SRP9"/>
</dbReference>
<evidence type="ECO:0000313" key="11">
    <source>
        <dbReference type="Proteomes" id="UP000694888"/>
    </source>
</evidence>
<protein>
    <recommendedName>
        <fullName evidence="3 9">Signal recognition particle 9 kDa protein</fullName>
        <shortName evidence="9">SRP9</shortName>
    </recommendedName>
</protein>
<evidence type="ECO:0000256" key="1">
    <source>
        <dbReference type="ARBA" id="ARBA00004496"/>
    </source>
</evidence>
<keyword evidence="6 9" id="KW-0733">Signal recognition particle</keyword>
<dbReference type="Proteomes" id="UP000694888">
    <property type="component" value="Unplaced"/>
</dbReference>
<evidence type="ECO:0000313" key="12">
    <source>
        <dbReference type="RefSeq" id="XP_005097009.1"/>
    </source>
</evidence>
<dbReference type="SUPFAM" id="SSF54762">
    <property type="entry name" value="Signal recognition particle alu RNA binding heterodimer, SRP9/14"/>
    <property type="match status" value="1"/>
</dbReference>
<dbReference type="PANTHER" id="PTHR12834">
    <property type="entry name" value="SIGNAL RECOGNITION PARTICLE 9 KDA PROTEIN"/>
    <property type="match status" value="1"/>
</dbReference>
<keyword evidence="7 9" id="KW-0687">Ribonucleoprotein</keyword>
<evidence type="ECO:0000256" key="9">
    <source>
        <dbReference type="PIRNR" id="PIRNR017029"/>
    </source>
</evidence>
<evidence type="ECO:0000259" key="10">
    <source>
        <dbReference type="Pfam" id="PF05486"/>
    </source>
</evidence>